<organism evidence="8 9">
    <name type="scientific">Marasmius tenuissimus</name>
    <dbReference type="NCBI Taxonomy" id="585030"/>
    <lineage>
        <taxon>Eukaryota</taxon>
        <taxon>Fungi</taxon>
        <taxon>Dikarya</taxon>
        <taxon>Basidiomycota</taxon>
        <taxon>Agaricomycotina</taxon>
        <taxon>Agaricomycetes</taxon>
        <taxon>Agaricomycetidae</taxon>
        <taxon>Agaricales</taxon>
        <taxon>Marasmiineae</taxon>
        <taxon>Marasmiaceae</taxon>
        <taxon>Marasmius</taxon>
    </lineage>
</organism>
<keyword evidence="5" id="KW-0539">Nucleus</keyword>
<keyword evidence="3" id="KW-0863">Zinc-finger</keyword>
<proteinExistence type="predicted"/>
<evidence type="ECO:0000256" key="6">
    <source>
        <dbReference type="SAM" id="MobiDB-lite"/>
    </source>
</evidence>
<evidence type="ECO:0000256" key="3">
    <source>
        <dbReference type="ARBA" id="ARBA00022771"/>
    </source>
</evidence>
<dbReference type="SUPFAM" id="SSF53098">
    <property type="entry name" value="Ribonuclease H-like"/>
    <property type="match status" value="1"/>
</dbReference>
<dbReference type="InterPro" id="IPR012337">
    <property type="entry name" value="RNaseH-like_sf"/>
</dbReference>
<evidence type="ECO:0000259" key="7">
    <source>
        <dbReference type="Pfam" id="PF05699"/>
    </source>
</evidence>
<keyword evidence="4" id="KW-0862">Zinc</keyword>
<dbReference type="PANTHER" id="PTHR46481:SF10">
    <property type="entry name" value="ZINC FINGER BED DOMAIN-CONTAINING PROTEIN 39"/>
    <property type="match status" value="1"/>
</dbReference>
<evidence type="ECO:0000256" key="2">
    <source>
        <dbReference type="ARBA" id="ARBA00022723"/>
    </source>
</evidence>
<comment type="subcellular location">
    <subcellularLocation>
        <location evidence="1">Nucleus</location>
    </subcellularLocation>
</comment>
<evidence type="ECO:0000256" key="4">
    <source>
        <dbReference type="ARBA" id="ARBA00022833"/>
    </source>
</evidence>
<dbReference type="Pfam" id="PF05699">
    <property type="entry name" value="Dimer_Tnp_hAT"/>
    <property type="match status" value="1"/>
</dbReference>
<evidence type="ECO:0000256" key="5">
    <source>
        <dbReference type="ARBA" id="ARBA00023242"/>
    </source>
</evidence>
<keyword evidence="2" id="KW-0479">Metal-binding</keyword>
<protein>
    <recommendedName>
        <fullName evidence="7">HAT C-terminal dimerisation domain-containing protein</fullName>
    </recommendedName>
</protein>
<evidence type="ECO:0000313" key="9">
    <source>
        <dbReference type="Proteomes" id="UP001437256"/>
    </source>
</evidence>
<name>A0ABR2ZAV8_9AGAR</name>
<evidence type="ECO:0000256" key="1">
    <source>
        <dbReference type="ARBA" id="ARBA00004123"/>
    </source>
</evidence>
<feature type="compositionally biased region" description="Low complexity" evidence="6">
    <location>
        <begin position="14"/>
        <end position="43"/>
    </location>
</feature>
<feature type="region of interest" description="Disordered" evidence="6">
    <location>
        <begin position="1"/>
        <end position="89"/>
    </location>
</feature>
<sequence>MPQNSPAFSPPTTPLSHSLSEPLLSQTNSTLPSTPTLSQASTPWPATLLGHNFQNDQNNPPPSPSNPTAIRSTAPVEMDSPTRKKRKRGTALYQMSDEDVLNGNFTDEQIIGDSAMLILFSEDLKRLYIGLSFRLQVYLMRRNLPIHIIMDGWTNPQGRSEQGLLVQWYHYGRIFWMILEFIELWKCHEGQYVGGVIANCLKRYTLDKLMALSFFTKQYKKKQVANTSRVEEGDDEDDDLATIVNDDNAAEAEVVSPAVLQSDRAEVKTMKDRAIRDMEAEGVYISEIEKTDAQRILPKVSGFAKCVNESTAVIRPVFDGLVQGMPPNNSDKRTLSRRCPMRWNSEYYCLNDHIYFRSAITSLTNQTGLKLTSYRLTNNQWRLAGQLCSLLKLFIKPTAIFSKKEVSLIADVYETLEGLSSKMLRLSQTLVTPGNESEIVPNVIRVAARGAHLVCRKYLTLMDRCDIYIIAVVMSPNKKLDWFKKHGRTETQVEEIKKLVIQTWNQSYRPACFAPPQSAGPSTSASTATHMYDWNTPVRDIDWDSQWEKEDNESVAADPEGVIDPLLKYLADPPIELGPDYDTIRYWGTRWERDPELTQYGSNYCSAPATSVDAERAFSAGRREVNFMQHNTSHDTFKASMTVGSWVHTPFFSLPDALKALETQIASPSETSQTH</sequence>
<keyword evidence="9" id="KW-1185">Reference proteome</keyword>
<dbReference type="Proteomes" id="UP001437256">
    <property type="component" value="Unassembled WGS sequence"/>
</dbReference>
<dbReference type="EMBL" id="JBBXMP010000284">
    <property type="protein sequence ID" value="KAL0058691.1"/>
    <property type="molecule type" value="Genomic_DNA"/>
</dbReference>
<accession>A0ABR2ZAV8</accession>
<gene>
    <name evidence="8" type="ORF">AAF712_014619</name>
</gene>
<comment type="caution">
    <text evidence="8">The sequence shown here is derived from an EMBL/GenBank/DDBJ whole genome shotgun (WGS) entry which is preliminary data.</text>
</comment>
<feature type="domain" description="HAT C-terminal dimerisation" evidence="7">
    <location>
        <begin position="568"/>
        <end position="646"/>
    </location>
</feature>
<dbReference type="PANTHER" id="PTHR46481">
    <property type="entry name" value="ZINC FINGER BED DOMAIN-CONTAINING PROTEIN 4"/>
    <property type="match status" value="1"/>
</dbReference>
<reference evidence="8 9" key="1">
    <citation type="submission" date="2024-05" db="EMBL/GenBank/DDBJ databases">
        <title>A draft genome resource for the thread blight pathogen Marasmius tenuissimus strain MS-2.</title>
        <authorList>
            <person name="Yulfo-Soto G.E."/>
            <person name="Baruah I.K."/>
            <person name="Amoako-Attah I."/>
            <person name="Bukari Y."/>
            <person name="Meinhardt L.W."/>
            <person name="Bailey B.A."/>
            <person name="Cohen S.P."/>
        </authorList>
    </citation>
    <scope>NUCLEOTIDE SEQUENCE [LARGE SCALE GENOMIC DNA]</scope>
    <source>
        <strain evidence="8 9">MS-2</strain>
    </source>
</reference>
<dbReference type="InterPro" id="IPR052035">
    <property type="entry name" value="ZnF_BED_domain_contain"/>
</dbReference>
<dbReference type="InterPro" id="IPR008906">
    <property type="entry name" value="HATC_C_dom"/>
</dbReference>
<evidence type="ECO:0000313" key="8">
    <source>
        <dbReference type="EMBL" id="KAL0058691.1"/>
    </source>
</evidence>